<organism evidence="4 5">
    <name type="scientific">Circinella minor</name>
    <dbReference type="NCBI Taxonomy" id="1195481"/>
    <lineage>
        <taxon>Eukaryota</taxon>
        <taxon>Fungi</taxon>
        <taxon>Fungi incertae sedis</taxon>
        <taxon>Mucoromycota</taxon>
        <taxon>Mucoromycotina</taxon>
        <taxon>Mucoromycetes</taxon>
        <taxon>Mucorales</taxon>
        <taxon>Lichtheimiaceae</taxon>
        <taxon>Circinella</taxon>
    </lineage>
</organism>
<keyword evidence="5" id="KW-1185">Reference proteome</keyword>
<dbReference type="PROSITE" id="PS01173">
    <property type="entry name" value="LIPASE_GDXG_HIS"/>
    <property type="match status" value="1"/>
</dbReference>
<proteinExistence type="inferred from homology"/>
<dbReference type="PANTHER" id="PTHR48081">
    <property type="entry name" value="AB HYDROLASE SUPERFAMILY PROTEIN C4A8.06C"/>
    <property type="match status" value="1"/>
</dbReference>
<evidence type="ECO:0000259" key="3">
    <source>
        <dbReference type="Pfam" id="PF07859"/>
    </source>
</evidence>
<dbReference type="SUPFAM" id="SSF53474">
    <property type="entry name" value="alpha/beta-Hydrolases"/>
    <property type="match status" value="1"/>
</dbReference>
<dbReference type="InterPro" id="IPR013094">
    <property type="entry name" value="AB_hydrolase_3"/>
</dbReference>
<keyword evidence="2" id="KW-0378">Hydrolase</keyword>
<evidence type="ECO:0000313" key="5">
    <source>
        <dbReference type="Proteomes" id="UP000646827"/>
    </source>
</evidence>
<dbReference type="InterPro" id="IPR029058">
    <property type="entry name" value="AB_hydrolase_fold"/>
</dbReference>
<dbReference type="EMBL" id="JAEPRB010000107">
    <property type="protein sequence ID" value="KAG2221513.1"/>
    <property type="molecule type" value="Genomic_DNA"/>
</dbReference>
<sequence length="321" mass="35285">MPHPPPVKLHPLFEQFIKYCPDLGINHLTPQQAREKLTAPPQSEELQVLFKLVIECEKVTKNGIKLTITRPAHIDDKELLPVILFFHGGGFIVGDVNSHQWLRTILTIRCNAAVVFVNYTLSPEAKYPTALEESYDALTWVLDTDSSIHHLDSTKIAVAGDSAGGTLSAALSIIEKQRRGDKQPRIKAQVLYYPSVDSQCNSSSVNQFADGYMLSKANLKYFWSHYLNDEKDGLATTAAPLHASVEELQGIAPALIVTAEADVLRDEGEAYVRRLVEAGVPVTGIRAIGTIHGFMGIATSGPTVDSILDQTVSFLNRQWGI</sequence>
<dbReference type="PANTHER" id="PTHR48081:SF8">
    <property type="entry name" value="ALPHA_BETA HYDROLASE FOLD-3 DOMAIN-CONTAINING PROTEIN-RELATED"/>
    <property type="match status" value="1"/>
</dbReference>
<dbReference type="InterPro" id="IPR050300">
    <property type="entry name" value="GDXG_lipolytic_enzyme"/>
</dbReference>
<dbReference type="AlphaFoldDB" id="A0A8H7VM50"/>
<evidence type="ECO:0000313" key="4">
    <source>
        <dbReference type="EMBL" id="KAG2221513.1"/>
    </source>
</evidence>
<reference evidence="4 5" key="1">
    <citation type="submission" date="2020-12" db="EMBL/GenBank/DDBJ databases">
        <title>Metabolic potential, ecology and presence of endohyphal bacteria is reflected in genomic diversity of Mucoromycotina.</title>
        <authorList>
            <person name="Muszewska A."/>
            <person name="Okrasinska A."/>
            <person name="Steczkiewicz K."/>
            <person name="Drgas O."/>
            <person name="Orlowska M."/>
            <person name="Perlinska-Lenart U."/>
            <person name="Aleksandrzak-Piekarczyk T."/>
            <person name="Szatraj K."/>
            <person name="Zielenkiewicz U."/>
            <person name="Pilsyk S."/>
            <person name="Malc E."/>
            <person name="Mieczkowski P."/>
            <person name="Kruszewska J.S."/>
            <person name="Biernat P."/>
            <person name="Pawlowska J."/>
        </authorList>
    </citation>
    <scope>NUCLEOTIDE SEQUENCE [LARGE SCALE GENOMIC DNA]</scope>
    <source>
        <strain evidence="4 5">CBS 142.35</strain>
    </source>
</reference>
<evidence type="ECO:0000256" key="1">
    <source>
        <dbReference type="ARBA" id="ARBA00010515"/>
    </source>
</evidence>
<dbReference type="GO" id="GO:0016787">
    <property type="term" value="F:hydrolase activity"/>
    <property type="evidence" value="ECO:0007669"/>
    <property type="project" value="UniProtKB-KW"/>
</dbReference>
<name>A0A8H7VM50_9FUNG</name>
<dbReference type="Pfam" id="PF07859">
    <property type="entry name" value="Abhydrolase_3"/>
    <property type="match status" value="1"/>
</dbReference>
<comment type="caution">
    <text evidence="4">The sequence shown here is derived from an EMBL/GenBank/DDBJ whole genome shotgun (WGS) entry which is preliminary data.</text>
</comment>
<dbReference type="Proteomes" id="UP000646827">
    <property type="component" value="Unassembled WGS sequence"/>
</dbReference>
<gene>
    <name evidence="4" type="ORF">INT45_008838</name>
</gene>
<feature type="domain" description="Alpha/beta hydrolase fold-3" evidence="3">
    <location>
        <begin position="83"/>
        <end position="295"/>
    </location>
</feature>
<accession>A0A8H7VM50</accession>
<dbReference type="Gene3D" id="3.40.50.1820">
    <property type="entry name" value="alpha/beta hydrolase"/>
    <property type="match status" value="1"/>
</dbReference>
<dbReference type="InterPro" id="IPR002168">
    <property type="entry name" value="Lipase_GDXG_HIS_AS"/>
</dbReference>
<evidence type="ECO:0000256" key="2">
    <source>
        <dbReference type="ARBA" id="ARBA00022801"/>
    </source>
</evidence>
<comment type="similarity">
    <text evidence="1">Belongs to the 'GDXG' lipolytic enzyme family.</text>
</comment>
<protein>
    <recommendedName>
        <fullName evidence="3">Alpha/beta hydrolase fold-3 domain-containing protein</fullName>
    </recommendedName>
</protein>
<dbReference type="OrthoDB" id="433474at2759"/>